<dbReference type="EMBL" id="JAERSE020000002">
    <property type="protein sequence ID" value="MCA6066942.1"/>
    <property type="molecule type" value="Genomic_DNA"/>
</dbReference>
<evidence type="ECO:0000313" key="4">
    <source>
        <dbReference type="Proteomes" id="UP000618240"/>
    </source>
</evidence>
<keyword evidence="4" id="KW-1185">Reference proteome</keyword>
<dbReference type="Proteomes" id="UP000618240">
    <property type="component" value="Unassembled WGS sequence"/>
</dbReference>
<dbReference type="RefSeq" id="WP_225687250.1">
    <property type="nucleotide sequence ID" value="NZ_JAERSE020000002.1"/>
</dbReference>
<evidence type="ECO:0000256" key="2">
    <source>
        <dbReference type="SAM" id="MobiDB-lite"/>
    </source>
</evidence>
<evidence type="ECO:0000313" key="3">
    <source>
        <dbReference type="EMBL" id="MCA6066942.1"/>
    </source>
</evidence>
<gene>
    <name evidence="3" type="ORF">JI747_007120</name>
</gene>
<reference evidence="3 4" key="1">
    <citation type="submission" date="2021-09" db="EMBL/GenBank/DDBJ databases">
        <title>Genome sequencing and assembly of Chryseobacterium sp. RG1.</title>
        <authorList>
            <person name="Chhetri G."/>
        </authorList>
    </citation>
    <scope>NUCLEOTIDE SEQUENCE [LARGE SCALE GENOMIC DNA]</scope>
    <source>
        <strain evidence="3 4">RG1</strain>
    </source>
</reference>
<evidence type="ECO:0000256" key="1">
    <source>
        <dbReference type="SAM" id="Coils"/>
    </source>
</evidence>
<feature type="coiled-coil region" evidence="1">
    <location>
        <begin position="943"/>
        <end position="970"/>
    </location>
</feature>
<proteinExistence type="predicted"/>
<accession>A0ABS7ZZD5</accession>
<protein>
    <submittedName>
        <fullName evidence="3">Uncharacterized protein</fullName>
    </submittedName>
</protein>
<keyword evidence="1" id="KW-0175">Coiled coil</keyword>
<organism evidence="3 4">
    <name type="scientific">Chryseobacterium tagetis</name>
    <dbReference type="NCBI Taxonomy" id="2801334"/>
    <lineage>
        <taxon>Bacteria</taxon>
        <taxon>Pseudomonadati</taxon>
        <taxon>Bacteroidota</taxon>
        <taxon>Flavobacteriia</taxon>
        <taxon>Flavobacteriales</taxon>
        <taxon>Weeksellaceae</taxon>
        <taxon>Chryseobacterium group</taxon>
        <taxon>Chryseobacterium</taxon>
    </lineage>
</organism>
<name>A0ABS7ZZD5_9FLAO</name>
<comment type="caution">
    <text evidence="3">The sequence shown here is derived from an EMBL/GenBank/DDBJ whole genome shotgun (WGS) entry which is preliminary data.</text>
</comment>
<feature type="region of interest" description="Disordered" evidence="2">
    <location>
        <begin position="588"/>
        <end position="620"/>
    </location>
</feature>
<sequence>MAENETPATPIAENTPTQTLFRFVSLRSPQLSDDKDQDKRFILIPDVLKTDTHFYVPVTTGTGTKKELLQGSAENYAASSECITDINYLKNSFGDLYNFATWLARNKSTCTYTEFVVKKEEILPPVYATPELVQLWNNLIYQVVTQKNFYIKEVVMQILFAMHIVPVTNEEDFKLSISARIVLPRELMLDKNSSSSQIASRVADNTVRESFPTDEMKQQQEIARAKTKLSRIEGLKKNLSVVEKQYYKEYQTEYKIQNEAHQERIEPLIEEYNEAVAAAKAEYCGVRPPETEYNPEDPCQQPRDIPFPKLPPFEFNFKDEVTSESLANSLKPENLEALLDILGHKFDPTATLTERSSEQDIADLETSLEGINTFAEVTLAVNEAVEKLNAAILENTQSNEEAYTSIGGVIVPVARTVSVPFTYQVCPKFIYKAYTQDLAITVPDSSWDVSYISYNLIPNNSSTSIDSDYFVKSRTGNTIFLSDMHYPGVDFYSIQDSSLRVKIVFSNGRIAEIFVTGIQARTCSSGNFYLEVEEGEPPVVIDDENAFIPSGFGFKNIGIADYLKVEQSTHAYVEGEVANIENVMAREYREKSTRRLRRSENTTTSSTDTEREQLTDTTTANRYEMQNEISKMMQEATDIGTSANAHMKFGDSYILDLGANYANHKSKEESTRQAVTQSQDVTARAMDRIVTKVHEERIEKIIDEFEENNSHGFDNRKGDKHVVGVYRWVDKLMKNQIYNYGKRMMFEFMIPEPAKLHLLGMKVDKTADQTTLVKPQDPRTSSSLQLTNYGSLENETVLKYWASLYNVDIPKRPADYANVTKAFSINSGEASNEMSAKSDSIDIPDGYSTNKARLIVSHFFHPSKYEWTHFTITVGDALRGIAQAQSHLTINEEITFNRLYSKKVGVSIETADTAGVAFSVSLECKLDNDIKVQWQQETFKAIIDAYEEALVDYNNKLAEEQSKAVEIKDSNPNFYRQIENTVLRKNCISYMADRATDSTHGYGLSGLTQGSTFKDYETTLSSKLDKYTAFVKFMEQAFEWDNLSYYLYPFYWGNKQNWTDLYQSENTDPLFRSFLQSGMARVVVTVRPGFEDVVQFYLATGKIWNGGEIPVIGDDLYLSIVDEMKQPKGEKQGKAWLTRLPTTLNILQAESIGLKVAHALPFTTENPDDFEVPSEVITEDKFNFEPNENLLGIQTGDEEKIITGDWA</sequence>